<keyword evidence="3" id="KW-1185">Reference proteome</keyword>
<evidence type="ECO:0000259" key="1">
    <source>
        <dbReference type="Pfam" id="PF14751"/>
    </source>
</evidence>
<accession>A0AAE3LLL1</accession>
<organism evidence="2 3">
    <name type="scientific">Hominimerdicola aceti</name>
    <dbReference type="NCBI Taxonomy" id="2981726"/>
    <lineage>
        <taxon>Bacteria</taxon>
        <taxon>Bacillati</taxon>
        <taxon>Bacillota</taxon>
        <taxon>Clostridia</taxon>
        <taxon>Eubacteriales</taxon>
        <taxon>Oscillospiraceae</taxon>
        <taxon>Hominimerdicola</taxon>
    </lineage>
</organism>
<dbReference type="InterPro" id="IPR029322">
    <property type="entry name" value="DUF4474"/>
</dbReference>
<name>A0AAE3LLL1_9FIRM</name>
<evidence type="ECO:0000313" key="2">
    <source>
        <dbReference type="EMBL" id="MCU6706992.1"/>
    </source>
</evidence>
<dbReference type="Proteomes" id="UP001208131">
    <property type="component" value="Unassembled WGS sequence"/>
</dbReference>
<dbReference type="Pfam" id="PF14751">
    <property type="entry name" value="DUF4474"/>
    <property type="match status" value="1"/>
</dbReference>
<proteinExistence type="predicted"/>
<dbReference type="EMBL" id="JAOQJZ010000022">
    <property type="protein sequence ID" value="MCU6706992.1"/>
    <property type="molecule type" value="Genomic_DNA"/>
</dbReference>
<dbReference type="AlphaFoldDB" id="A0AAE3LLL1"/>
<feature type="domain" description="DUF4474" evidence="1">
    <location>
        <begin position="60"/>
        <end position="200"/>
    </location>
</feature>
<gene>
    <name evidence="2" type="ORF">OCV57_13835</name>
</gene>
<reference evidence="2 3" key="1">
    <citation type="journal article" date="2021" name="ISME Commun">
        <title>Automated analysis of genomic sequences facilitates high-throughput and comprehensive description of bacteria.</title>
        <authorList>
            <person name="Hitch T.C.A."/>
        </authorList>
    </citation>
    <scope>NUCLEOTIDE SEQUENCE [LARGE SCALE GENOMIC DNA]</scope>
    <source>
        <strain evidence="2 3">Sanger_31</strain>
    </source>
</reference>
<evidence type="ECO:0000313" key="3">
    <source>
        <dbReference type="Proteomes" id="UP001208131"/>
    </source>
</evidence>
<comment type="caution">
    <text evidence="2">The sequence shown here is derived from an EMBL/GenBank/DDBJ whole genome shotgun (WGS) entry which is preliminary data.</text>
</comment>
<protein>
    <submittedName>
        <fullName evidence="2">DUF4474 domain-containing protein</fullName>
    </submittedName>
</protein>
<dbReference type="RefSeq" id="WP_267302028.1">
    <property type="nucleotide sequence ID" value="NZ_JAOQJZ010000022.1"/>
</dbReference>
<sequence>MDDDGIYHMRPDCLQQYAHYTTGYDDVFRAAVNKASGGEITVDVHQSQIFWVDLDGDKSKDEGEEFIIWSWKGDYMNLGAGAETGIYQVKDGEIDEYGNYIMENGEYSYLYAEVNREYSVDMTLELYHDSNGDGIFSDDEQLYKNEPDELQWWITGFDPLVQNVKAEDLKAVTTIDFSSYGGEKGELFYEALKKANYNEKRDAYDEWIWDDEDLTVTLDWGD</sequence>